<evidence type="ECO:0000256" key="1">
    <source>
        <dbReference type="SAM" id="Coils"/>
    </source>
</evidence>
<name>K3W9H0_GLOUD</name>
<dbReference type="InParanoid" id="K3W9H0"/>
<feature type="compositionally biased region" description="Acidic residues" evidence="2">
    <location>
        <begin position="71"/>
        <end position="83"/>
    </location>
</feature>
<dbReference type="EnsemblProtists" id="PYU1_T001611">
    <property type="protein sequence ID" value="PYU1_T001611"/>
    <property type="gene ID" value="PYU1_G001611"/>
</dbReference>
<proteinExistence type="predicted"/>
<dbReference type="STRING" id="431595.K3W9H0"/>
<feature type="compositionally biased region" description="Low complexity" evidence="2">
    <location>
        <begin position="143"/>
        <end position="159"/>
    </location>
</feature>
<evidence type="ECO:0000313" key="3">
    <source>
        <dbReference type="EnsemblProtists" id="PYU1_T001611"/>
    </source>
</evidence>
<dbReference type="VEuPathDB" id="FungiDB:PYU1_G001611"/>
<reference evidence="4" key="2">
    <citation type="submission" date="2010-04" db="EMBL/GenBank/DDBJ databases">
        <authorList>
            <person name="Buell R."/>
            <person name="Hamilton J."/>
            <person name="Hostetler J."/>
        </authorList>
    </citation>
    <scope>NUCLEOTIDE SEQUENCE [LARGE SCALE GENOMIC DNA]</scope>
    <source>
        <strain evidence="4">DAOM:BR144</strain>
    </source>
</reference>
<dbReference type="EMBL" id="GL376626">
    <property type="status" value="NOT_ANNOTATED_CDS"/>
    <property type="molecule type" value="Genomic_DNA"/>
</dbReference>
<feature type="region of interest" description="Disordered" evidence="2">
    <location>
        <begin position="104"/>
        <end position="187"/>
    </location>
</feature>
<feature type="compositionally biased region" description="Low complexity" evidence="2">
    <location>
        <begin position="104"/>
        <end position="124"/>
    </location>
</feature>
<feature type="coiled-coil region" evidence="1">
    <location>
        <begin position="189"/>
        <end position="260"/>
    </location>
</feature>
<feature type="region of interest" description="Disordered" evidence="2">
    <location>
        <begin position="278"/>
        <end position="302"/>
    </location>
</feature>
<sequence>MSWSPPHDAALLSPIGGPDGAWDHPDLDLYREMAALLQADEPLGADMTLATWAGAVQRAHGGGGGCSIVSAEDDDGDDDADEDEDTIGEVDIAILNQLLATQQMEQQQNAQAQQPPAPKEASQSTTVVARSRNATKPKESAKKGSAAAADSSETTTTTAKRGRKRKATPPSSSSPSTGGVLKIVNKTTRERQKEELIQLRALAAELELKLEQRRKQVTDGPAPGAKSSHARCAMLWAKIAKNQELEKRLAEKENEKLRGLVLGQLRLARSLEKVLRKRLRQQKTTRASEPLDADDDDEVEEV</sequence>
<dbReference type="Proteomes" id="UP000019132">
    <property type="component" value="Unassembled WGS sequence"/>
</dbReference>
<feature type="compositionally biased region" description="Polar residues" evidence="2">
    <location>
        <begin position="125"/>
        <end position="134"/>
    </location>
</feature>
<evidence type="ECO:0000313" key="4">
    <source>
        <dbReference type="Proteomes" id="UP000019132"/>
    </source>
</evidence>
<keyword evidence="1" id="KW-0175">Coiled coil</keyword>
<accession>K3W9H0</accession>
<feature type="compositionally biased region" description="Acidic residues" evidence="2">
    <location>
        <begin position="291"/>
        <end position="302"/>
    </location>
</feature>
<organism evidence="3 4">
    <name type="scientific">Globisporangium ultimum (strain ATCC 200006 / CBS 805.95 / DAOM BR144)</name>
    <name type="common">Pythium ultimum</name>
    <dbReference type="NCBI Taxonomy" id="431595"/>
    <lineage>
        <taxon>Eukaryota</taxon>
        <taxon>Sar</taxon>
        <taxon>Stramenopiles</taxon>
        <taxon>Oomycota</taxon>
        <taxon>Peronosporomycetes</taxon>
        <taxon>Pythiales</taxon>
        <taxon>Pythiaceae</taxon>
        <taxon>Globisporangium</taxon>
    </lineage>
</organism>
<reference evidence="3" key="3">
    <citation type="submission" date="2015-02" db="UniProtKB">
        <authorList>
            <consortium name="EnsemblProtists"/>
        </authorList>
    </citation>
    <scope>IDENTIFICATION</scope>
    <source>
        <strain evidence="3">DAOM BR144</strain>
    </source>
</reference>
<dbReference type="HOGENOM" id="CLU_922828_0_0_1"/>
<evidence type="ECO:0000256" key="2">
    <source>
        <dbReference type="SAM" id="MobiDB-lite"/>
    </source>
</evidence>
<reference evidence="4" key="1">
    <citation type="journal article" date="2010" name="Genome Biol.">
        <title>Genome sequence of the necrotrophic plant pathogen Pythium ultimum reveals original pathogenicity mechanisms and effector repertoire.</title>
        <authorList>
            <person name="Levesque C.A."/>
            <person name="Brouwer H."/>
            <person name="Cano L."/>
            <person name="Hamilton J.P."/>
            <person name="Holt C."/>
            <person name="Huitema E."/>
            <person name="Raffaele S."/>
            <person name="Robideau G.P."/>
            <person name="Thines M."/>
            <person name="Win J."/>
            <person name="Zerillo M.M."/>
            <person name="Beakes G.W."/>
            <person name="Boore J.L."/>
            <person name="Busam D."/>
            <person name="Dumas B."/>
            <person name="Ferriera S."/>
            <person name="Fuerstenberg S.I."/>
            <person name="Gachon C.M."/>
            <person name="Gaulin E."/>
            <person name="Govers F."/>
            <person name="Grenville-Briggs L."/>
            <person name="Horner N."/>
            <person name="Hostetler J."/>
            <person name="Jiang R.H."/>
            <person name="Johnson J."/>
            <person name="Krajaejun T."/>
            <person name="Lin H."/>
            <person name="Meijer H.J."/>
            <person name="Moore B."/>
            <person name="Morris P."/>
            <person name="Phuntmart V."/>
            <person name="Puiu D."/>
            <person name="Shetty J."/>
            <person name="Stajich J.E."/>
            <person name="Tripathy S."/>
            <person name="Wawra S."/>
            <person name="van West P."/>
            <person name="Whitty B.R."/>
            <person name="Coutinho P.M."/>
            <person name="Henrissat B."/>
            <person name="Martin F."/>
            <person name="Thomas P.D."/>
            <person name="Tyler B.M."/>
            <person name="De Vries R.P."/>
            <person name="Kamoun S."/>
            <person name="Yandell M."/>
            <person name="Tisserat N."/>
            <person name="Buell C.R."/>
        </authorList>
    </citation>
    <scope>NUCLEOTIDE SEQUENCE</scope>
    <source>
        <strain evidence="4">DAOM:BR144</strain>
    </source>
</reference>
<feature type="region of interest" description="Disordered" evidence="2">
    <location>
        <begin position="60"/>
        <end position="83"/>
    </location>
</feature>
<dbReference type="eggNOG" id="ENOG502RCVW">
    <property type="taxonomic scope" value="Eukaryota"/>
</dbReference>
<dbReference type="AlphaFoldDB" id="K3W9H0"/>
<keyword evidence="4" id="KW-1185">Reference proteome</keyword>
<protein>
    <submittedName>
        <fullName evidence="3">Uncharacterized protein</fullName>
    </submittedName>
</protein>